<dbReference type="GO" id="GO:0005739">
    <property type="term" value="C:mitochondrion"/>
    <property type="evidence" value="ECO:0007669"/>
    <property type="project" value="TreeGrafter"/>
</dbReference>
<dbReference type="FunFam" id="3.30.70.2190:FF:000001">
    <property type="entry name" value="D-2-hydroxyglutarate dehydrogenase mitochondrial"/>
    <property type="match status" value="1"/>
</dbReference>
<dbReference type="OrthoDB" id="5332616at2759"/>
<dbReference type="FunFam" id="3.30.70.2740:FF:000002">
    <property type="entry name" value="D-2-hydroxyglutarate dehydrogenase mitochondrial"/>
    <property type="match status" value="1"/>
</dbReference>
<evidence type="ECO:0000313" key="15">
    <source>
        <dbReference type="Proteomes" id="UP000801492"/>
    </source>
</evidence>
<gene>
    <name evidence="14" type="ORF">ILUMI_00446</name>
</gene>
<reference evidence="14" key="1">
    <citation type="submission" date="2019-08" db="EMBL/GenBank/DDBJ databases">
        <title>The genome of the North American firefly Photinus pyralis.</title>
        <authorList>
            <consortium name="Photinus pyralis genome working group"/>
            <person name="Fallon T.R."/>
            <person name="Sander Lower S.E."/>
            <person name="Weng J.-K."/>
        </authorList>
    </citation>
    <scope>NUCLEOTIDE SEQUENCE</scope>
    <source>
        <strain evidence="14">TRF0915ILg1</strain>
        <tissue evidence="14">Whole body</tissue>
    </source>
</reference>
<proteinExistence type="inferred from homology"/>
<dbReference type="FunFam" id="3.30.43.10:FF:000011">
    <property type="entry name" value="D-lactate dehydrogenase (Cytochrome)"/>
    <property type="match status" value="1"/>
</dbReference>
<comment type="cofactor">
    <cofactor evidence="1">
        <name>FAD</name>
        <dbReference type="ChEBI" id="CHEBI:57692"/>
    </cofactor>
</comment>
<comment type="function">
    <text evidence="11">Catalyzes the oxidation of D-2-hydroxyglutarate (D-2-HG) to alpha-ketoglutarate. Also catalyzes the oxidation of other D-2-hydroxyacids, such as D-malate (D-MAL) and D-lactate (D-LAC). Exhibits high activities towards D-2-HG and D-MAL but a very weak activity towards D-LAC.</text>
</comment>
<dbReference type="InterPro" id="IPR016171">
    <property type="entry name" value="Vanillyl_alc_oxidase_C-sub2"/>
</dbReference>
<evidence type="ECO:0000256" key="6">
    <source>
        <dbReference type="ARBA" id="ARBA00022827"/>
    </source>
</evidence>
<evidence type="ECO:0000256" key="3">
    <source>
        <dbReference type="ARBA" id="ARBA00008000"/>
    </source>
</evidence>
<comment type="subunit">
    <text evidence="4">Homodimer.</text>
</comment>
<feature type="domain" description="FAD-binding PCMH-type" evidence="13">
    <location>
        <begin position="80"/>
        <end position="259"/>
    </location>
</feature>
<keyword evidence="5" id="KW-0285">Flavoprotein</keyword>
<dbReference type="InterPro" id="IPR016169">
    <property type="entry name" value="FAD-bd_PCMH_sub2"/>
</dbReference>
<dbReference type="InterPro" id="IPR016166">
    <property type="entry name" value="FAD-bd_PCMH"/>
</dbReference>
<dbReference type="Gene3D" id="3.30.465.10">
    <property type="match status" value="1"/>
</dbReference>
<sequence length="502" mass="55721">MLRNLRRIGSIVPTNVNYCTHARNFLPQLTKDRYPDVKRGDYAVLNENHLFHFVDLLGVEKVLNDPSDCEKYNIDWIKNVRGFSQCVLKPESTEEVSQILAYCNEHRIAVCPQGGNTGLVGGSVPVFDEVVLSTELMNDVISIDDTSGVIVCQAGCILEALDQFLSEKGLMMPLDLGAKGSCHIGGNVATNAGGLRLLRYGNLHGNVLGLEAVKADGEIVDCLSTLKKDNTGYHLKHLFIGSEGTLGIITTVAIQCPPRPNAINLAFLGLESFEDILTTFRKAKQELGEILSSCEMIDAKSLDVSTGHCQLKSPIKEFPFYMLIETSGSNNKHDEEKLNHFLENVMNDGTVLDGTVTNEPGKMRAIWELRERITEGLLHDGYVFKYDISLPIKDFYSLVPAMLEKVGKDAVRVSGYGHIGDGNIHLNISVPEFRPDILRKIEPYVYEFTSNLKGSVSAEHGIGFRKQKYIHYSKSESAIKLMKDIKKMMDPNGILNPYKVLP</sequence>
<dbReference type="FunFam" id="1.10.45.10:FF:000001">
    <property type="entry name" value="D-lactate dehydrogenase mitochondrial"/>
    <property type="match status" value="1"/>
</dbReference>
<dbReference type="PANTHER" id="PTHR43716:SF1">
    <property type="entry name" value="D-2-HYDROXYGLUTARATE DEHYDROGENASE, MITOCHONDRIAL"/>
    <property type="match status" value="1"/>
</dbReference>
<comment type="caution">
    <text evidence="14">The sequence shown here is derived from an EMBL/GenBank/DDBJ whole genome shotgun (WGS) entry which is preliminary data.</text>
</comment>
<dbReference type="InterPro" id="IPR051264">
    <property type="entry name" value="FAD-oxidored/transferase_4"/>
</dbReference>
<evidence type="ECO:0000313" key="14">
    <source>
        <dbReference type="EMBL" id="KAF2905733.1"/>
    </source>
</evidence>
<dbReference type="Gene3D" id="1.10.45.10">
    <property type="entry name" value="Vanillyl-alcohol Oxidase, Chain A, domain 4"/>
    <property type="match status" value="1"/>
</dbReference>
<dbReference type="GO" id="GO:0051990">
    <property type="term" value="F:(R)-2-hydroxyglutarate dehydrogenase activity"/>
    <property type="evidence" value="ECO:0007669"/>
    <property type="project" value="UniProtKB-EC"/>
</dbReference>
<name>A0A8K0DMA4_IGNLU</name>
<keyword evidence="7" id="KW-0560">Oxidoreductase</keyword>
<dbReference type="Proteomes" id="UP000801492">
    <property type="component" value="Unassembled WGS sequence"/>
</dbReference>
<dbReference type="PROSITE" id="PS51387">
    <property type="entry name" value="FAD_PCMH"/>
    <property type="match status" value="1"/>
</dbReference>
<accession>A0A8K0DMA4</accession>
<dbReference type="InterPro" id="IPR006094">
    <property type="entry name" value="Oxid_FAD_bind_N"/>
</dbReference>
<dbReference type="EC" id="1.1.99.39" evidence="9"/>
<evidence type="ECO:0000256" key="2">
    <source>
        <dbReference type="ARBA" id="ARBA00004275"/>
    </source>
</evidence>
<dbReference type="AlphaFoldDB" id="A0A8K0DMA4"/>
<dbReference type="PANTHER" id="PTHR43716">
    <property type="entry name" value="D-2-HYDROXYGLUTARATE DEHYDROGENASE, MITOCHONDRIAL"/>
    <property type="match status" value="1"/>
</dbReference>
<evidence type="ECO:0000256" key="8">
    <source>
        <dbReference type="ARBA" id="ARBA00023140"/>
    </source>
</evidence>
<evidence type="ECO:0000259" key="13">
    <source>
        <dbReference type="PROSITE" id="PS51387"/>
    </source>
</evidence>
<keyword evidence="8" id="KW-0576">Peroxisome</keyword>
<dbReference type="Pfam" id="PF01565">
    <property type="entry name" value="FAD_binding_4"/>
    <property type="match status" value="1"/>
</dbReference>
<evidence type="ECO:0000256" key="11">
    <source>
        <dbReference type="ARBA" id="ARBA00045410"/>
    </source>
</evidence>
<dbReference type="SUPFAM" id="SSF55103">
    <property type="entry name" value="FAD-linked oxidases, C-terminal domain"/>
    <property type="match status" value="1"/>
</dbReference>
<evidence type="ECO:0000256" key="12">
    <source>
        <dbReference type="ARBA" id="ARBA00049267"/>
    </source>
</evidence>
<dbReference type="GO" id="GO:0071949">
    <property type="term" value="F:FAD binding"/>
    <property type="evidence" value="ECO:0007669"/>
    <property type="project" value="InterPro"/>
</dbReference>
<evidence type="ECO:0000256" key="7">
    <source>
        <dbReference type="ARBA" id="ARBA00023002"/>
    </source>
</evidence>
<dbReference type="InterPro" id="IPR004113">
    <property type="entry name" value="FAD-bd_oxidored_4_C"/>
</dbReference>
<organism evidence="14 15">
    <name type="scientific">Ignelater luminosus</name>
    <name type="common">Cucubano</name>
    <name type="synonym">Pyrophorus luminosus</name>
    <dbReference type="NCBI Taxonomy" id="2038154"/>
    <lineage>
        <taxon>Eukaryota</taxon>
        <taxon>Metazoa</taxon>
        <taxon>Ecdysozoa</taxon>
        <taxon>Arthropoda</taxon>
        <taxon>Hexapoda</taxon>
        <taxon>Insecta</taxon>
        <taxon>Pterygota</taxon>
        <taxon>Neoptera</taxon>
        <taxon>Endopterygota</taxon>
        <taxon>Coleoptera</taxon>
        <taxon>Polyphaga</taxon>
        <taxon>Elateriformia</taxon>
        <taxon>Elateroidea</taxon>
        <taxon>Elateridae</taxon>
        <taxon>Agrypninae</taxon>
        <taxon>Pyrophorini</taxon>
        <taxon>Ignelater</taxon>
    </lineage>
</organism>
<dbReference type="EMBL" id="VTPC01000450">
    <property type="protein sequence ID" value="KAF2905733.1"/>
    <property type="molecule type" value="Genomic_DNA"/>
</dbReference>
<evidence type="ECO:0000256" key="5">
    <source>
        <dbReference type="ARBA" id="ARBA00022630"/>
    </source>
</evidence>
<dbReference type="SUPFAM" id="SSF56176">
    <property type="entry name" value="FAD-binding/transporter-associated domain-like"/>
    <property type="match status" value="1"/>
</dbReference>
<keyword evidence="6" id="KW-0274">FAD</keyword>
<dbReference type="Gene3D" id="3.30.70.2740">
    <property type="match status" value="1"/>
</dbReference>
<dbReference type="InterPro" id="IPR036318">
    <property type="entry name" value="FAD-bd_PCMH-like_sf"/>
</dbReference>
<dbReference type="InterPro" id="IPR016167">
    <property type="entry name" value="FAD-bd_PCMH_sub1"/>
</dbReference>
<keyword evidence="15" id="KW-1185">Reference proteome</keyword>
<comment type="subcellular location">
    <subcellularLocation>
        <location evidence="2">Peroxisome</location>
    </subcellularLocation>
</comment>
<dbReference type="GO" id="GO:0005777">
    <property type="term" value="C:peroxisome"/>
    <property type="evidence" value="ECO:0007669"/>
    <property type="project" value="UniProtKB-SubCell"/>
</dbReference>
<dbReference type="Gene3D" id="3.30.70.2190">
    <property type="match status" value="1"/>
</dbReference>
<comment type="similarity">
    <text evidence="3">Belongs to the FAD-binding oxidoreductase/transferase type 4 family.</text>
</comment>
<comment type="catalytic activity">
    <reaction evidence="12">
        <text>(R)-malate + A = oxaloacetate + AH2</text>
        <dbReference type="Rhea" id="RHEA:67460"/>
        <dbReference type="ChEBI" id="CHEBI:13193"/>
        <dbReference type="ChEBI" id="CHEBI:15588"/>
        <dbReference type="ChEBI" id="CHEBI:16452"/>
        <dbReference type="ChEBI" id="CHEBI:17499"/>
    </reaction>
    <physiologicalReaction direction="left-to-right" evidence="12">
        <dbReference type="Rhea" id="RHEA:67461"/>
    </physiologicalReaction>
</comment>
<evidence type="ECO:0000256" key="9">
    <source>
        <dbReference type="ARBA" id="ARBA00039003"/>
    </source>
</evidence>
<protein>
    <recommendedName>
        <fullName evidence="10">D-2-hydroxyglutarate dehydrogenase, mitochondrial</fullName>
        <ecNumber evidence="9">1.1.99.39</ecNumber>
    </recommendedName>
</protein>
<evidence type="ECO:0000256" key="10">
    <source>
        <dbReference type="ARBA" id="ARBA00039639"/>
    </source>
</evidence>
<dbReference type="Gene3D" id="3.30.43.10">
    <property type="entry name" value="Uridine Diphospho-n-acetylenolpyruvylglucosamine Reductase, domain 2"/>
    <property type="match status" value="1"/>
</dbReference>
<evidence type="ECO:0000256" key="4">
    <source>
        <dbReference type="ARBA" id="ARBA00011738"/>
    </source>
</evidence>
<dbReference type="FunFam" id="3.30.465.10:FF:000001">
    <property type="entry name" value="D-2-hydroxyglutarate dehydrogenase, mitochondrial"/>
    <property type="match status" value="1"/>
</dbReference>
<dbReference type="Pfam" id="PF02913">
    <property type="entry name" value="FAD-oxidase_C"/>
    <property type="match status" value="1"/>
</dbReference>
<evidence type="ECO:0000256" key="1">
    <source>
        <dbReference type="ARBA" id="ARBA00001974"/>
    </source>
</evidence>
<dbReference type="InterPro" id="IPR016164">
    <property type="entry name" value="FAD-linked_Oxase-like_C"/>
</dbReference>